<evidence type="ECO:0008006" key="4">
    <source>
        <dbReference type="Google" id="ProtNLM"/>
    </source>
</evidence>
<keyword evidence="1" id="KW-0732">Signal</keyword>
<accession>A0A433RSC5</accession>
<feature type="signal peptide" evidence="1">
    <location>
        <begin position="1"/>
        <end position="18"/>
    </location>
</feature>
<dbReference type="AlphaFoldDB" id="A0A433RSC5"/>
<evidence type="ECO:0000256" key="1">
    <source>
        <dbReference type="SAM" id="SignalP"/>
    </source>
</evidence>
<gene>
    <name evidence="2" type="ORF">QI30_08830</name>
</gene>
<dbReference type="RefSeq" id="WP_126990559.1">
    <property type="nucleotide sequence ID" value="NZ_JTFC01000031.1"/>
</dbReference>
<proteinExistence type="predicted"/>
<protein>
    <recommendedName>
        <fullName evidence="4">DUF4352 domain-containing protein</fullName>
    </recommendedName>
</protein>
<evidence type="ECO:0000313" key="2">
    <source>
        <dbReference type="EMBL" id="RUS55065.1"/>
    </source>
</evidence>
<name>A0A433RSC5_9BACL</name>
<comment type="caution">
    <text evidence="2">The sequence shown here is derived from an EMBL/GenBank/DDBJ whole genome shotgun (WGS) entry which is preliminary data.</text>
</comment>
<dbReference type="Proteomes" id="UP000288623">
    <property type="component" value="Unassembled WGS sequence"/>
</dbReference>
<reference evidence="2 3" key="1">
    <citation type="submission" date="2014-11" db="EMBL/GenBank/DDBJ databases">
        <title>Genome sequence and analysis of novel Kurthia sp.</title>
        <authorList>
            <person name="Lawson J.N."/>
            <person name="Gonzalez J.E."/>
            <person name="Rinauldi L."/>
            <person name="Xuan Z."/>
            <person name="Firman A."/>
            <person name="Shaddox L."/>
            <person name="Trudeau A."/>
            <person name="Shah S."/>
            <person name="Reiman D."/>
        </authorList>
    </citation>
    <scope>NUCLEOTIDE SEQUENCE [LARGE SCALE GENOMIC DNA]</scope>
    <source>
        <strain evidence="2 3">3B1D</strain>
    </source>
</reference>
<sequence>MKKILFCMVVALPLAACNMDIGKSEVTVVETSDDDYDDSLNEYEESGDKATKTEIFHMQEETVEYGISDKEMMALKIERVEEHIRKNERDQKDITVILKAHNKADSKQSLAQLHSRFVDVDGETYKANHFQTSVGEDVIQAKKTVTIHAVYKVPKDFEWRGQQNVFEIVEKTDGYKTIHTYDF</sequence>
<evidence type="ECO:0000313" key="3">
    <source>
        <dbReference type="Proteomes" id="UP000288623"/>
    </source>
</evidence>
<dbReference type="EMBL" id="JTFC01000031">
    <property type="protein sequence ID" value="RUS55065.1"/>
    <property type="molecule type" value="Genomic_DNA"/>
</dbReference>
<organism evidence="2 3">
    <name type="scientific">Candidatus Kurthia intestinigallinarum</name>
    <dbReference type="NCBI Taxonomy" id="1562256"/>
    <lineage>
        <taxon>Bacteria</taxon>
        <taxon>Bacillati</taxon>
        <taxon>Bacillota</taxon>
        <taxon>Bacilli</taxon>
        <taxon>Bacillales</taxon>
        <taxon>Caryophanaceae</taxon>
        <taxon>Kurthia</taxon>
    </lineage>
</organism>
<feature type="chain" id="PRO_5039643190" description="DUF4352 domain-containing protein" evidence="1">
    <location>
        <begin position="19"/>
        <end position="183"/>
    </location>
</feature>
<keyword evidence="3" id="KW-1185">Reference proteome</keyword>